<dbReference type="AlphaFoldDB" id="A0A5M9X304"/>
<evidence type="ECO:0000259" key="6">
    <source>
        <dbReference type="Pfam" id="PF17389"/>
    </source>
</evidence>
<dbReference type="InterPro" id="IPR013783">
    <property type="entry name" value="Ig-like_fold"/>
</dbReference>
<evidence type="ECO:0000259" key="4">
    <source>
        <dbReference type="Pfam" id="PF05592"/>
    </source>
</evidence>
<dbReference type="SUPFAM" id="SSF48208">
    <property type="entry name" value="Six-hairpin glycosidases"/>
    <property type="match status" value="1"/>
</dbReference>
<dbReference type="Proteomes" id="UP000323664">
    <property type="component" value="Unassembled WGS sequence"/>
</dbReference>
<dbReference type="Pfam" id="PF08531">
    <property type="entry name" value="Bac_rhamnosid_N"/>
    <property type="match status" value="1"/>
</dbReference>
<reference evidence="8 9" key="1">
    <citation type="journal article" date="2019" name="J. Ind. Microbiol. Biotechnol.">
        <title>Paenibacillus amylolyticus 27C64 has a diverse set of carbohydrate-active enzymes and complete pectin deconstruction system.</title>
        <authorList>
            <person name="Keggi C."/>
            <person name="Doran-Peterson J."/>
        </authorList>
    </citation>
    <scope>NUCLEOTIDE SEQUENCE [LARGE SCALE GENOMIC DNA]</scope>
    <source>
        <strain evidence="8 9">27C64</strain>
    </source>
</reference>
<dbReference type="Gene3D" id="2.60.120.260">
    <property type="entry name" value="Galactose-binding domain-like"/>
    <property type="match status" value="2"/>
</dbReference>
<dbReference type="InterPro" id="IPR008928">
    <property type="entry name" value="6-hairpin_glycosidase_sf"/>
</dbReference>
<feature type="domain" description="Alpha-L-rhamnosidase concanavalin-like" evidence="4">
    <location>
        <begin position="603"/>
        <end position="708"/>
    </location>
</feature>
<dbReference type="PIRSF" id="PIRSF010631">
    <property type="entry name" value="A-rhamnsds"/>
    <property type="match status" value="1"/>
</dbReference>
<organism evidence="8 9">
    <name type="scientific">Paenibacillus amylolyticus</name>
    <dbReference type="NCBI Taxonomy" id="1451"/>
    <lineage>
        <taxon>Bacteria</taxon>
        <taxon>Bacillati</taxon>
        <taxon>Bacillota</taxon>
        <taxon>Bacilli</taxon>
        <taxon>Bacillales</taxon>
        <taxon>Paenibacillaceae</taxon>
        <taxon>Paenibacillus</taxon>
    </lineage>
</organism>
<dbReference type="InterPro" id="IPR035396">
    <property type="entry name" value="Bac_rhamnosid6H"/>
</dbReference>
<keyword evidence="3" id="KW-0378">Hydrolase</keyword>
<gene>
    <name evidence="8" type="ORF">EC604_28865</name>
</gene>
<dbReference type="InterPro" id="IPR008902">
    <property type="entry name" value="Rhamnosid_concanavalin"/>
</dbReference>
<dbReference type="GO" id="GO:0005975">
    <property type="term" value="P:carbohydrate metabolic process"/>
    <property type="evidence" value="ECO:0007669"/>
    <property type="project" value="InterPro"/>
</dbReference>
<comment type="catalytic activity">
    <reaction evidence="1">
        <text>Hydrolysis of terminal non-reducing alpha-L-rhamnose residues in alpha-L-rhamnosides.</text>
        <dbReference type="EC" id="3.2.1.40"/>
    </reaction>
</comment>
<dbReference type="InterPro" id="IPR013737">
    <property type="entry name" value="Bac_rhamnosid_N"/>
</dbReference>
<dbReference type="Gene3D" id="2.60.40.10">
    <property type="entry name" value="Immunoglobulins"/>
    <property type="match status" value="1"/>
</dbReference>
<dbReference type="Pfam" id="PF05592">
    <property type="entry name" value="Bac_rhamnosid"/>
    <property type="match status" value="1"/>
</dbReference>
<feature type="domain" description="Bacterial alpha-L-rhamnosidase N-terminal" evidence="5">
    <location>
        <begin position="397"/>
        <end position="551"/>
    </location>
</feature>
<dbReference type="PANTHER" id="PTHR33307">
    <property type="entry name" value="ALPHA-RHAMNOSIDASE (EUROFUNG)"/>
    <property type="match status" value="1"/>
</dbReference>
<dbReference type="InterPro" id="IPR012341">
    <property type="entry name" value="6hp_glycosidase-like_sf"/>
</dbReference>
<dbReference type="Pfam" id="PF25788">
    <property type="entry name" value="Ig_Rha78A_N"/>
    <property type="match status" value="1"/>
</dbReference>
<dbReference type="PANTHER" id="PTHR33307:SF6">
    <property type="entry name" value="ALPHA-RHAMNOSIDASE (EUROFUNG)-RELATED"/>
    <property type="match status" value="1"/>
</dbReference>
<dbReference type="Pfam" id="PF17390">
    <property type="entry name" value="Bac_rhamnosid_C"/>
    <property type="match status" value="1"/>
</dbReference>
<dbReference type="InterPro" id="IPR016007">
    <property type="entry name" value="Alpha_rhamnosid"/>
</dbReference>
<feature type="domain" description="Alpha-L-rhamnosidase C-terminal" evidence="7">
    <location>
        <begin position="1055"/>
        <end position="1127"/>
    </location>
</feature>
<evidence type="ECO:0000259" key="7">
    <source>
        <dbReference type="Pfam" id="PF17390"/>
    </source>
</evidence>
<dbReference type="InterPro" id="IPR035398">
    <property type="entry name" value="Bac_rhamnosid_C"/>
</dbReference>
<dbReference type="EMBL" id="RIAS01000032">
    <property type="protein sequence ID" value="KAA8787838.1"/>
    <property type="molecule type" value="Genomic_DNA"/>
</dbReference>
<proteinExistence type="predicted"/>
<evidence type="ECO:0000256" key="2">
    <source>
        <dbReference type="ARBA" id="ARBA00012652"/>
    </source>
</evidence>
<feature type="domain" description="Alpha-L-rhamnosidase six-hairpin glycosidase" evidence="6">
    <location>
        <begin position="715"/>
        <end position="1053"/>
    </location>
</feature>
<evidence type="ECO:0000259" key="5">
    <source>
        <dbReference type="Pfam" id="PF08531"/>
    </source>
</evidence>
<sequence>MRISSHNLSWIVARVESTMFTMNIGSKRQFYKITLEAIREENTMSYCISQIKVMHEIEPMGLDEKKPVISWQFISDANNMKQTGFRIVVGRKADSSDMWDSGWLTSDCSTGIVYAGAQLEPCMEYYVKVETTNQDNEVATASTKFETGLMNPSMEAWNGAQWIGAPEYYIASNTLGIFAMRGTITIMEGGSCAGLVFGANDERLLNRERNESLLEGENYIKYEINIGQSPATLDIYRVGYHKDDHPKVPLASVPIVHIEGDETIPIINEANLHSPHELKIEVVGNAAFAYVDGFLVDAVFTKYGNLAARQLNPLADNDITTFPRLCQIGYSVAAGTKAHFDGIRLNFLRHPSNEFYNMDTEYGVDIEAFENDVQMTRSPDQHSLPMLRRDFTVKKPLLKARLYATARGIYDCMINGKAISDQFFAPGSSQYDKHLMYQTYDVTELLIEGMNGIGFTLSSGWWNGSQTFVLQNFNYWGDKENLLAMLVLTYEDGTTDNYVTNEDEWQYYGEGPYRFSGFFQGEHYDANLAHIYEDYSKPGYYKEGMKKPAVVEAVPIGEFDSLPGFFLPWPAVNETEPELIGHFNAPVRKVETVIAQSMSEPAPGLFIYDLGQEIAGIPTLTFKGKRGTKVRIRYAEMLYPKIEEYGEFHGRMLLANLRDASSTDIYTLRGDPEGETYMPKFTFHGYRYIEITGLDEAPKLEDVKSIQLSSISTITGHVKVDNDLVNRLVQNVKYSQLSNFISIPTDCPQRNERMGWTGDAHVFVRTAFYQSDARTFYMRYLQAIRDGQLSNGNLPNIAPVGSGFGGITYGSCIHLIVWEMYQHYGDVDVVAEYYDAMKQFTNYLEYMGMPGDIYMGPIDDWLAPVKTDSHLVWNAFYGRVMYLMSVYAELLGKQLDASYYIVKADEAKQYWNKTFVDAETGKTLNMDGSVNDTQAGYAIGLNFNMFEERNKQKAYDNLASKTKEAGYTVTTGFFGTGPLNPMLSEGGYPEIAHALITQTAFPSWLYPVTQGATTIWEHWDSYTIEKGFGGRNAMNSFNHYSLGSVISWLYEYVLGIRRDVHNPGFNHFFLKPDFTGFQQASGSIETTYGKIESSYVVSGDEVTYQCSIPANSTATLILPGNTKNLGSGRYEFISQLSRS</sequence>
<protein>
    <recommendedName>
        <fullName evidence="2">alpha-L-rhamnosidase</fullName>
        <ecNumber evidence="2">3.2.1.40</ecNumber>
    </recommendedName>
</protein>
<dbReference type="GO" id="GO:0030596">
    <property type="term" value="F:alpha-L-rhamnosidase activity"/>
    <property type="evidence" value="ECO:0007669"/>
    <property type="project" value="UniProtKB-EC"/>
</dbReference>
<evidence type="ECO:0000256" key="3">
    <source>
        <dbReference type="ARBA" id="ARBA00022801"/>
    </source>
</evidence>
<evidence type="ECO:0000313" key="9">
    <source>
        <dbReference type="Proteomes" id="UP000323664"/>
    </source>
</evidence>
<dbReference type="Pfam" id="PF17389">
    <property type="entry name" value="Bac_rhamnosid6H"/>
    <property type="match status" value="1"/>
</dbReference>
<comment type="caution">
    <text evidence="8">The sequence shown here is derived from an EMBL/GenBank/DDBJ whole genome shotgun (WGS) entry which is preliminary data.</text>
</comment>
<evidence type="ECO:0000256" key="1">
    <source>
        <dbReference type="ARBA" id="ARBA00001445"/>
    </source>
</evidence>
<evidence type="ECO:0000313" key="8">
    <source>
        <dbReference type="EMBL" id="KAA8787838.1"/>
    </source>
</evidence>
<dbReference type="Gene3D" id="2.60.420.10">
    <property type="entry name" value="Maltose phosphorylase, domain 3"/>
    <property type="match status" value="1"/>
</dbReference>
<dbReference type="EC" id="3.2.1.40" evidence="2"/>
<name>A0A5M9X304_PAEAM</name>
<dbReference type="Gene3D" id="1.50.10.10">
    <property type="match status" value="1"/>
</dbReference>
<accession>A0A5M9X304</accession>